<evidence type="ECO:0000313" key="4">
    <source>
        <dbReference type="Proteomes" id="UP001164929"/>
    </source>
</evidence>
<keyword evidence="4" id="KW-1185">Reference proteome</keyword>
<proteinExistence type="predicted"/>
<evidence type="ECO:0000313" key="2">
    <source>
        <dbReference type="EMBL" id="KAJ6981716.1"/>
    </source>
</evidence>
<comment type="caution">
    <text evidence="2">The sequence shown here is derived from an EMBL/GenBank/DDBJ whole genome shotgun (WGS) entry which is preliminary data.</text>
</comment>
<feature type="compositionally biased region" description="Basic and acidic residues" evidence="1">
    <location>
        <begin position="40"/>
        <end position="49"/>
    </location>
</feature>
<organism evidence="2 4">
    <name type="scientific">Populus alba x Populus x berolinensis</name>
    <dbReference type="NCBI Taxonomy" id="444605"/>
    <lineage>
        <taxon>Eukaryota</taxon>
        <taxon>Viridiplantae</taxon>
        <taxon>Streptophyta</taxon>
        <taxon>Embryophyta</taxon>
        <taxon>Tracheophyta</taxon>
        <taxon>Spermatophyta</taxon>
        <taxon>Magnoliopsida</taxon>
        <taxon>eudicotyledons</taxon>
        <taxon>Gunneridae</taxon>
        <taxon>Pentapetalae</taxon>
        <taxon>rosids</taxon>
        <taxon>fabids</taxon>
        <taxon>Malpighiales</taxon>
        <taxon>Salicaceae</taxon>
        <taxon>Saliceae</taxon>
        <taxon>Populus</taxon>
    </lineage>
</organism>
<dbReference type="EMBL" id="JAQIZT010000010">
    <property type="protein sequence ID" value="KAJ6981719.1"/>
    <property type="molecule type" value="Genomic_DNA"/>
</dbReference>
<name>A0AAD6MA21_9ROSI</name>
<accession>A0AAD6MA21</accession>
<dbReference type="AlphaFoldDB" id="A0AAD6MA21"/>
<dbReference type="Proteomes" id="UP001164929">
    <property type="component" value="Chromosome 10"/>
</dbReference>
<evidence type="ECO:0000313" key="3">
    <source>
        <dbReference type="EMBL" id="KAJ6981719.1"/>
    </source>
</evidence>
<reference evidence="2" key="1">
    <citation type="journal article" date="2023" name="Mol. Ecol. Resour.">
        <title>Chromosome-level genome assembly of a triploid poplar Populus alba 'Berolinensis'.</title>
        <authorList>
            <person name="Chen S."/>
            <person name="Yu Y."/>
            <person name="Wang X."/>
            <person name="Wang S."/>
            <person name="Zhang T."/>
            <person name="Zhou Y."/>
            <person name="He R."/>
            <person name="Meng N."/>
            <person name="Wang Y."/>
            <person name="Liu W."/>
            <person name="Liu Z."/>
            <person name="Liu J."/>
            <person name="Guo Q."/>
            <person name="Huang H."/>
            <person name="Sederoff R.R."/>
            <person name="Wang G."/>
            <person name="Qu G."/>
            <person name="Chen S."/>
        </authorList>
    </citation>
    <scope>NUCLEOTIDE SEQUENCE</scope>
    <source>
        <strain evidence="2">SC-2020</strain>
    </source>
</reference>
<protein>
    <submittedName>
        <fullName evidence="2">Uncharacterized protein</fullName>
    </submittedName>
</protein>
<dbReference type="EMBL" id="JAQIZT010000010">
    <property type="protein sequence ID" value="KAJ6981716.1"/>
    <property type="molecule type" value="Genomic_DNA"/>
</dbReference>
<sequence>MPKCYSDVDLVVSFDSIHGQVVNACIHGIRVAKQTSLDGKLTEKKEKQAPRGQAKP</sequence>
<evidence type="ECO:0000256" key="1">
    <source>
        <dbReference type="SAM" id="MobiDB-lite"/>
    </source>
</evidence>
<gene>
    <name evidence="2" type="ORF">NC653_024959</name>
    <name evidence="3" type="ORF">NC653_024961</name>
</gene>
<feature type="region of interest" description="Disordered" evidence="1">
    <location>
        <begin position="37"/>
        <end position="56"/>
    </location>
</feature>